<feature type="transmembrane region" description="Helical" evidence="1">
    <location>
        <begin position="45"/>
        <end position="64"/>
    </location>
</feature>
<evidence type="ECO:0000313" key="2">
    <source>
        <dbReference type="EMBL" id="KRX18899.1"/>
    </source>
</evidence>
<evidence type="ECO:0000313" key="3">
    <source>
        <dbReference type="Proteomes" id="UP000054630"/>
    </source>
</evidence>
<organism evidence="2 3">
    <name type="scientific">Trichinella nelsoni</name>
    <dbReference type="NCBI Taxonomy" id="6336"/>
    <lineage>
        <taxon>Eukaryota</taxon>
        <taxon>Metazoa</taxon>
        <taxon>Ecdysozoa</taxon>
        <taxon>Nematoda</taxon>
        <taxon>Enoplea</taxon>
        <taxon>Dorylaimia</taxon>
        <taxon>Trichinellida</taxon>
        <taxon>Trichinellidae</taxon>
        <taxon>Trichinella</taxon>
    </lineage>
</organism>
<reference evidence="2 3" key="1">
    <citation type="submission" date="2015-01" db="EMBL/GenBank/DDBJ databases">
        <title>Evolution of Trichinella species and genotypes.</title>
        <authorList>
            <person name="Korhonen P.K."/>
            <person name="Edoardo P."/>
            <person name="Giuseppe L.R."/>
            <person name="Gasser R.B."/>
        </authorList>
    </citation>
    <scope>NUCLEOTIDE SEQUENCE [LARGE SCALE GENOMIC DNA]</scope>
    <source>
        <strain evidence="2">ISS37</strain>
    </source>
</reference>
<dbReference type="EMBL" id="JYDL01000066">
    <property type="protein sequence ID" value="KRX18899.1"/>
    <property type="molecule type" value="Genomic_DNA"/>
</dbReference>
<proteinExistence type="predicted"/>
<keyword evidence="1" id="KW-0472">Membrane</keyword>
<sequence length="68" mass="7817">MKIFTSSTSLNTAINSTGKQRRSEIQIDGLIFAVSRTKKKQTSKLHIFNLLLSLFVLFKETFLVEFHI</sequence>
<keyword evidence="1" id="KW-0812">Transmembrane</keyword>
<evidence type="ECO:0000256" key="1">
    <source>
        <dbReference type="SAM" id="Phobius"/>
    </source>
</evidence>
<keyword evidence="1" id="KW-1133">Transmembrane helix</keyword>
<gene>
    <name evidence="2" type="ORF">T07_8482</name>
</gene>
<comment type="caution">
    <text evidence="2">The sequence shown here is derived from an EMBL/GenBank/DDBJ whole genome shotgun (WGS) entry which is preliminary data.</text>
</comment>
<dbReference type="Proteomes" id="UP000054630">
    <property type="component" value="Unassembled WGS sequence"/>
</dbReference>
<name>A0A0V0RWP5_9BILA</name>
<keyword evidence="3" id="KW-1185">Reference proteome</keyword>
<accession>A0A0V0RWP5</accession>
<dbReference type="AlphaFoldDB" id="A0A0V0RWP5"/>
<protein>
    <submittedName>
        <fullName evidence="2">Uncharacterized protein</fullName>
    </submittedName>
</protein>